<gene>
    <name evidence="3" type="ORF">CSSPJE1EN2_LOCUS23532</name>
</gene>
<evidence type="ECO:0000313" key="4">
    <source>
        <dbReference type="Proteomes" id="UP001497522"/>
    </source>
</evidence>
<organism evidence="3 4">
    <name type="scientific">Sphagnum jensenii</name>
    <dbReference type="NCBI Taxonomy" id="128206"/>
    <lineage>
        <taxon>Eukaryota</taxon>
        <taxon>Viridiplantae</taxon>
        <taxon>Streptophyta</taxon>
        <taxon>Embryophyta</taxon>
        <taxon>Bryophyta</taxon>
        <taxon>Sphagnophytina</taxon>
        <taxon>Sphagnopsida</taxon>
        <taxon>Sphagnales</taxon>
        <taxon>Sphagnaceae</taxon>
        <taxon>Sphagnum</taxon>
    </lineage>
</organism>
<dbReference type="EMBL" id="OZ023710">
    <property type="protein sequence ID" value="CAK9882176.1"/>
    <property type="molecule type" value="Genomic_DNA"/>
</dbReference>
<keyword evidence="4" id="KW-1185">Reference proteome</keyword>
<feature type="region of interest" description="Disordered" evidence="2">
    <location>
        <begin position="1"/>
        <end position="30"/>
    </location>
</feature>
<dbReference type="PANTHER" id="PTHR46108:SF4">
    <property type="entry name" value="BLUE CHEESE"/>
    <property type="match status" value="1"/>
</dbReference>
<name>A0ABP1C0E0_9BRYO</name>
<proteinExistence type="predicted"/>
<evidence type="ECO:0008006" key="5">
    <source>
        <dbReference type="Google" id="ProtNLM"/>
    </source>
</evidence>
<dbReference type="Proteomes" id="UP001497522">
    <property type="component" value="Chromosome 9"/>
</dbReference>
<evidence type="ECO:0000256" key="2">
    <source>
        <dbReference type="SAM" id="MobiDB-lite"/>
    </source>
</evidence>
<evidence type="ECO:0000313" key="3">
    <source>
        <dbReference type="EMBL" id="CAK9882176.1"/>
    </source>
</evidence>
<dbReference type="PANTHER" id="PTHR46108">
    <property type="entry name" value="BLUE CHEESE"/>
    <property type="match status" value="1"/>
</dbReference>
<feature type="compositionally biased region" description="Basic and acidic residues" evidence="2">
    <location>
        <begin position="1"/>
        <end position="11"/>
    </location>
</feature>
<dbReference type="InterPro" id="IPR051944">
    <property type="entry name" value="BEACH_domain_protein"/>
</dbReference>
<sequence length="347" mass="38627">MKWLERIREKVSNSSLTSPPPRPNWLFLDEGTTSSRVREKNESEQDFKRAWDDFRAANSDKEKEEALEKTLSLFCKIARRNSNPAELALTLVDVCVFGFVVARALVTDIERLCKASPNGQLQPNDILNFFIDGQKGESSFGANLLFALKGLVAPVCVLHQALFHLLLTKGKTEMKDVCLVITQTESSTTLCKCSFWMWIVEGGVVHIMKALAQHPVAAQSLVEDDSLQLMFHMIALRGTIPMLSHSDNFKKIAATTPPLHLAQLHRHVMQILGLLLTSDNGSTAKYIETHELVEVLLTPVMDFDAHTGDASYTVGVVSLLLNCIQLSCRSESGEVRLKHNFQTGCGY</sequence>
<protein>
    <recommendedName>
        <fullName evidence="5">Wings apart-like protein C-terminal domain-containing protein</fullName>
    </recommendedName>
</protein>
<keyword evidence="1" id="KW-0853">WD repeat</keyword>
<reference evidence="3" key="1">
    <citation type="submission" date="2024-03" db="EMBL/GenBank/DDBJ databases">
        <authorList>
            <consortium name="ELIXIR-Norway"/>
            <consortium name="Elixir Norway"/>
        </authorList>
    </citation>
    <scope>NUCLEOTIDE SEQUENCE</scope>
</reference>
<accession>A0ABP1C0E0</accession>
<evidence type="ECO:0000256" key="1">
    <source>
        <dbReference type="ARBA" id="ARBA00022574"/>
    </source>
</evidence>